<protein>
    <submittedName>
        <fullName evidence="1">Uncharacterized protein</fullName>
    </submittedName>
</protein>
<gene>
    <name evidence="1" type="ORF">EZS28_016947</name>
</gene>
<sequence>MESYQEVQISANDITSFTDSYEQNKQRIENEQSEFESKSSLVEILASLLSLRDQIQNNNTSKSVIQIPNLVKSLITLSTFRTGTHLREEIDLQRIQIRHWSRECLSQIQVHGDAYVQSELVRQGYGRVMSILYCKAGGKGEEQDYEIYNGLINISIFLREQHDGRNYDYSSFQPLPLLARTSLEQIEDEGANEEIETQMKNNGYNGFIKAWAIITKEVILNHFIHKLRR</sequence>
<evidence type="ECO:0000313" key="2">
    <source>
        <dbReference type="Proteomes" id="UP000324800"/>
    </source>
</evidence>
<reference evidence="1 2" key="1">
    <citation type="submission" date="2019-03" db="EMBL/GenBank/DDBJ databases">
        <title>Single cell metagenomics reveals metabolic interactions within the superorganism composed of flagellate Streblomastix strix and complex community of Bacteroidetes bacteria on its surface.</title>
        <authorList>
            <person name="Treitli S.C."/>
            <person name="Kolisko M."/>
            <person name="Husnik F."/>
            <person name="Keeling P."/>
            <person name="Hampl V."/>
        </authorList>
    </citation>
    <scope>NUCLEOTIDE SEQUENCE [LARGE SCALE GENOMIC DNA]</scope>
    <source>
        <strain evidence="1">ST1C</strain>
    </source>
</reference>
<evidence type="ECO:0000313" key="1">
    <source>
        <dbReference type="EMBL" id="KAA6387528.1"/>
    </source>
</evidence>
<dbReference type="AlphaFoldDB" id="A0A5J4VY74"/>
<accession>A0A5J4VY74</accession>
<dbReference type="Proteomes" id="UP000324800">
    <property type="component" value="Unassembled WGS sequence"/>
</dbReference>
<proteinExistence type="predicted"/>
<dbReference type="EMBL" id="SNRW01004339">
    <property type="protein sequence ID" value="KAA6387528.1"/>
    <property type="molecule type" value="Genomic_DNA"/>
</dbReference>
<comment type="caution">
    <text evidence="1">The sequence shown here is derived from an EMBL/GenBank/DDBJ whole genome shotgun (WGS) entry which is preliminary data.</text>
</comment>
<organism evidence="1 2">
    <name type="scientific">Streblomastix strix</name>
    <dbReference type="NCBI Taxonomy" id="222440"/>
    <lineage>
        <taxon>Eukaryota</taxon>
        <taxon>Metamonada</taxon>
        <taxon>Preaxostyla</taxon>
        <taxon>Oxymonadida</taxon>
        <taxon>Streblomastigidae</taxon>
        <taxon>Streblomastix</taxon>
    </lineage>
</organism>
<name>A0A5J4VY74_9EUKA</name>